<dbReference type="EMBL" id="AP027728">
    <property type="protein sequence ID" value="BDZ38543.1"/>
    <property type="molecule type" value="Genomic_DNA"/>
</dbReference>
<evidence type="ECO:0000313" key="2">
    <source>
        <dbReference type="Proteomes" id="UP001321543"/>
    </source>
</evidence>
<organism evidence="1 2">
    <name type="scientific">Microbacterium suwonense</name>
    <dbReference type="NCBI Taxonomy" id="683047"/>
    <lineage>
        <taxon>Bacteria</taxon>
        <taxon>Bacillati</taxon>
        <taxon>Actinomycetota</taxon>
        <taxon>Actinomycetes</taxon>
        <taxon>Micrococcales</taxon>
        <taxon>Microbacteriaceae</taxon>
        <taxon>Microbacterium</taxon>
    </lineage>
</organism>
<protein>
    <submittedName>
        <fullName evidence="1">SIMPL domain-containing protein</fullName>
    </submittedName>
</protein>
<keyword evidence="2" id="KW-1185">Reference proteome</keyword>
<proteinExistence type="predicted"/>
<dbReference type="Proteomes" id="UP001321543">
    <property type="component" value="Chromosome"/>
</dbReference>
<dbReference type="RefSeq" id="WP_286302387.1">
    <property type="nucleotide sequence ID" value="NZ_AP027728.1"/>
</dbReference>
<sequence length="217" mass="23236">MSDVIITVRSECELRVAPDRATVHLVVAFDGPDRTSVVEKTLAAAGSVRAGIESRDAAGTVLEWSSDRMNVVANRPWNSEGRQLAPVHRASVDFSATFADFSALSDWVTDLAEQDGVSIGYIDWHLTPEVEAETEREVATRAVGIALARARAYAAALGLHEVTPLEIADRGMISDGAHPQARLMRADAIAVGGSPELDLKSEEIVLSATVEGRFTAK</sequence>
<dbReference type="Pfam" id="PF04402">
    <property type="entry name" value="SIMPL"/>
    <property type="match status" value="1"/>
</dbReference>
<dbReference type="InterPro" id="IPR007497">
    <property type="entry name" value="SIMPL/DUF541"/>
</dbReference>
<dbReference type="Gene3D" id="3.30.110.170">
    <property type="entry name" value="Protein of unknown function (DUF541), domain 1"/>
    <property type="match status" value="1"/>
</dbReference>
<reference evidence="2" key="1">
    <citation type="journal article" date="2019" name="Int. J. Syst. Evol. Microbiol.">
        <title>The Global Catalogue of Microorganisms (GCM) 10K type strain sequencing project: providing services to taxonomists for standard genome sequencing and annotation.</title>
        <authorList>
            <consortium name="The Broad Institute Genomics Platform"/>
            <consortium name="The Broad Institute Genome Sequencing Center for Infectious Disease"/>
            <person name="Wu L."/>
            <person name="Ma J."/>
        </authorList>
    </citation>
    <scope>NUCLEOTIDE SEQUENCE [LARGE SCALE GENOMIC DNA]</scope>
    <source>
        <strain evidence="2">NBRC 106310</strain>
    </source>
</reference>
<dbReference type="Gene3D" id="3.30.70.2970">
    <property type="entry name" value="Protein of unknown function (DUF541), domain 2"/>
    <property type="match status" value="1"/>
</dbReference>
<gene>
    <name evidence="1" type="ORF">GCM10025863_11570</name>
</gene>
<evidence type="ECO:0000313" key="1">
    <source>
        <dbReference type="EMBL" id="BDZ38543.1"/>
    </source>
</evidence>
<accession>A0ABN6X334</accession>
<name>A0ABN6X334_9MICO</name>